<dbReference type="NCBIfam" id="TIGR01683">
    <property type="entry name" value="thiS"/>
    <property type="match status" value="1"/>
</dbReference>
<dbReference type="Proteomes" id="UP000285625">
    <property type="component" value="Unassembled WGS sequence"/>
</dbReference>
<proteinExistence type="predicted"/>
<dbReference type="Gene3D" id="3.10.20.30">
    <property type="match status" value="1"/>
</dbReference>
<dbReference type="AlphaFoldDB" id="A0A2T4R8N5"/>
<dbReference type="PANTHER" id="PTHR34472:SF1">
    <property type="entry name" value="SULFUR CARRIER PROTEIN THIS"/>
    <property type="match status" value="1"/>
</dbReference>
<sequence length="75" mass="8440">MVNTKEVSLMNLNINGDAFEIDRLMTIAELIECLEIEGKRIAIELNGQVIKRSLWPTYTLSDNDQIEILEFVGGG</sequence>
<dbReference type="InterPro" id="IPR012675">
    <property type="entry name" value="Beta-grasp_dom_sf"/>
</dbReference>
<dbReference type="SUPFAM" id="SSF54285">
    <property type="entry name" value="MoaD/ThiS"/>
    <property type="match status" value="1"/>
</dbReference>
<dbReference type="EMBL" id="QXVO01000015">
    <property type="protein sequence ID" value="RIO45929.1"/>
    <property type="molecule type" value="Genomic_DNA"/>
</dbReference>
<dbReference type="PANTHER" id="PTHR34472">
    <property type="entry name" value="SULFUR CARRIER PROTEIN THIS"/>
    <property type="match status" value="1"/>
</dbReference>
<evidence type="ECO:0000313" key="2">
    <source>
        <dbReference type="Proteomes" id="UP000285625"/>
    </source>
</evidence>
<protein>
    <submittedName>
        <fullName evidence="1">Sulfur carrier protein ThiS</fullName>
    </submittedName>
</protein>
<evidence type="ECO:0000313" key="1">
    <source>
        <dbReference type="EMBL" id="RIO45929.1"/>
    </source>
</evidence>
<organism evidence="1 2">
    <name type="scientific">Staphylococcus hyicus</name>
    <dbReference type="NCBI Taxonomy" id="1284"/>
    <lineage>
        <taxon>Bacteria</taxon>
        <taxon>Bacillati</taxon>
        <taxon>Bacillota</taxon>
        <taxon>Bacilli</taxon>
        <taxon>Bacillales</taxon>
        <taxon>Staphylococcaceae</taxon>
        <taxon>Staphylococcus</taxon>
    </lineage>
</organism>
<dbReference type="InterPro" id="IPR010035">
    <property type="entry name" value="Thi_S"/>
</dbReference>
<reference evidence="1 2" key="1">
    <citation type="journal article" date="2016" name="Front. Microbiol.">
        <title>Comprehensive Phylogenetic Analysis of Bovine Non-aureus Staphylococci Species Based on Whole-Genome Sequencing.</title>
        <authorList>
            <person name="Naushad S."/>
            <person name="Barkema H.W."/>
            <person name="Luby C."/>
            <person name="Condas L.A."/>
            <person name="Nobrega D.B."/>
            <person name="Carson D.A."/>
            <person name="De Buck J."/>
        </authorList>
    </citation>
    <scope>NUCLEOTIDE SEQUENCE [LARGE SCALE GENOMIC DNA]</scope>
    <source>
        <strain evidence="1 2">SNUC 5959</strain>
    </source>
</reference>
<dbReference type="STRING" id="1284.SHYC_10370"/>
<dbReference type="Pfam" id="PF02597">
    <property type="entry name" value="ThiS"/>
    <property type="match status" value="1"/>
</dbReference>
<comment type="caution">
    <text evidence="1">The sequence shown here is derived from an EMBL/GenBank/DDBJ whole genome shotgun (WGS) entry which is preliminary data.</text>
</comment>
<gene>
    <name evidence="1" type="primary">thiS</name>
    <name evidence="1" type="ORF">BUZ57_06350</name>
</gene>
<dbReference type="CDD" id="cd00565">
    <property type="entry name" value="Ubl_ThiS"/>
    <property type="match status" value="1"/>
</dbReference>
<dbReference type="InterPro" id="IPR003749">
    <property type="entry name" value="ThiS/MoaD-like"/>
</dbReference>
<dbReference type="InterPro" id="IPR016155">
    <property type="entry name" value="Mopterin_synth/thiamin_S_b"/>
</dbReference>
<name>A0A2T4R8N5_STAHY</name>
<accession>A0A2T4R8N5</accession>